<dbReference type="InterPro" id="IPR051909">
    <property type="entry name" value="MFP_Cation_Efflux"/>
</dbReference>
<accession>A0ABS9K4P0</accession>
<organism evidence="5 6">
    <name type="scientific">Dechloromonas hankyongensis</name>
    <dbReference type="NCBI Taxonomy" id="2908002"/>
    <lineage>
        <taxon>Bacteria</taxon>
        <taxon>Pseudomonadati</taxon>
        <taxon>Pseudomonadota</taxon>
        <taxon>Betaproteobacteria</taxon>
        <taxon>Rhodocyclales</taxon>
        <taxon>Azonexaceae</taxon>
        <taxon>Dechloromonas</taxon>
    </lineage>
</organism>
<reference evidence="5" key="1">
    <citation type="submission" date="2022-01" db="EMBL/GenBank/DDBJ databases">
        <authorList>
            <person name="Jo J.-H."/>
            <person name="Im W.-T."/>
        </authorList>
    </citation>
    <scope>NUCLEOTIDE SEQUENCE</scope>
    <source>
        <strain evidence="5">XY25</strain>
    </source>
</reference>
<comment type="similarity">
    <text evidence="1">Belongs to the membrane fusion protein (MFP) (TC 8.A.1) family.</text>
</comment>
<dbReference type="Gene3D" id="1.10.287.470">
    <property type="entry name" value="Helix hairpin bin"/>
    <property type="match status" value="1"/>
</dbReference>
<dbReference type="InterPro" id="IPR058792">
    <property type="entry name" value="Beta-barrel_RND_2"/>
</dbReference>
<evidence type="ECO:0000313" key="6">
    <source>
        <dbReference type="Proteomes" id="UP001165384"/>
    </source>
</evidence>
<gene>
    <name evidence="5" type="ORF">LZ012_14145</name>
</gene>
<dbReference type="PANTHER" id="PTHR30097">
    <property type="entry name" value="CATION EFFLUX SYSTEM PROTEIN CUSB"/>
    <property type="match status" value="1"/>
</dbReference>
<feature type="domain" description="CzcB-like barrel-sandwich hybrid" evidence="4">
    <location>
        <begin position="96"/>
        <end position="241"/>
    </location>
</feature>
<protein>
    <submittedName>
        <fullName evidence="5">Efflux RND transporter periplasmic adaptor subunit</fullName>
    </submittedName>
</protein>
<name>A0ABS9K4P0_9RHOO</name>
<evidence type="ECO:0000256" key="1">
    <source>
        <dbReference type="ARBA" id="ARBA00009477"/>
    </source>
</evidence>
<dbReference type="NCBIfam" id="TIGR01730">
    <property type="entry name" value="RND_mfp"/>
    <property type="match status" value="1"/>
</dbReference>
<dbReference type="Pfam" id="PF25954">
    <property type="entry name" value="Beta-barrel_RND_2"/>
    <property type="match status" value="1"/>
</dbReference>
<dbReference type="EMBL" id="JAKLTN010000002">
    <property type="protein sequence ID" value="MCG2578132.1"/>
    <property type="molecule type" value="Genomic_DNA"/>
</dbReference>
<evidence type="ECO:0000313" key="5">
    <source>
        <dbReference type="EMBL" id="MCG2578132.1"/>
    </source>
</evidence>
<dbReference type="Pfam" id="PF25973">
    <property type="entry name" value="BSH_CzcB"/>
    <property type="match status" value="1"/>
</dbReference>
<dbReference type="Gene3D" id="2.40.30.170">
    <property type="match status" value="1"/>
</dbReference>
<dbReference type="InterPro" id="IPR006143">
    <property type="entry name" value="RND_pump_MFP"/>
</dbReference>
<comment type="caution">
    <text evidence="5">The sequence shown here is derived from an EMBL/GenBank/DDBJ whole genome shotgun (WGS) entry which is preliminary data.</text>
</comment>
<keyword evidence="6" id="KW-1185">Reference proteome</keyword>
<dbReference type="RefSeq" id="WP_275711460.1">
    <property type="nucleotide sequence ID" value="NZ_JAKLTN010000002.1"/>
</dbReference>
<proteinExistence type="inferred from homology"/>
<sequence>MTHMLKNIRARLAQPTLRRIAPVAFIGLLTLGGLSAWHSAQSKPAATAEKAKPAANRLSLSENAGQLAFLKLETAGTAPLPASEAMNARLALAEDQTARIFPPLAGRVVSLQAALGDPVKAGAPLAILDAPDFGQAIADLRKAEADHSQKQKALSRAKILFDGEVLARRDLESSEADAHASAAEVERARLRLANLSPAGSRIEGQRLVLRAPLAGMIVDRQVNPGTEVRTDAANPLFVISDLRRLWLNIDLPEKAAALAKPGEAVNFTLEAYPGTDFSARVERVGAIVDPGTRRIPVRAVVDNADGRLKPEMYARATLSAPDAAKVIRLPVGALLTGGLSAHLFVQVGPHEFERRTVGIARQDAEFAYLTPESPVRASDVVVIRGALLLASEMAQGE</sequence>
<feature type="domain" description="CusB-like beta-barrel" evidence="3">
    <location>
        <begin position="245"/>
        <end position="320"/>
    </location>
</feature>
<dbReference type="InterPro" id="IPR058647">
    <property type="entry name" value="BSH_CzcB-like"/>
</dbReference>
<dbReference type="Proteomes" id="UP001165384">
    <property type="component" value="Unassembled WGS sequence"/>
</dbReference>
<evidence type="ECO:0000259" key="4">
    <source>
        <dbReference type="Pfam" id="PF25973"/>
    </source>
</evidence>
<evidence type="ECO:0000256" key="2">
    <source>
        <dbReference type="ARBA" id="ARBA00022448"/>
    </source>
</evidence>
<keyword evidence="2" id="KW-0813">Transport</keyword>
<dbReference type="PANTHER" id="PTHR30097:SF15">
    <property type="entry name" value="CATION EFFLUX SYSTEM PROTEIN CUSB"/>
    <property type="match status" value="1"/>
</dbReference>
<evidence type="ECO:0000259" key="3">
    <source>
        <dbReference type="Pfam" id="PF25954"/>
    </source>
</evidence>
<dbReference type="SUPFAM" id="SSF111369">
    <property type="entry name" value="HlyD-like secretion proteins"/>
    <property type="match status" value="1"/>
</dbReference>